<feature type="domain" description="C2H2-type" evidence="10">
    <location>
        <begin position="241"/>
        <end position="271"/>
    </location>
</feature>
<dbReference type="EMBL" id="AOGT01001971">
    <property type="protein sequence ID" value="EMG46546.1"/>
    <property type="molecule type" value="Genomic_DNA"/>
</dbReference>
<dbReference type="GO" id="GO:0000977">
    <property type="term" value="F:RNA polymerase II transcription regulatory region sequence-specific DNA binding"/>
    <property type="evidence" value="ECO:0007669"/>
    <property type="project" value="TreeGrafter"/>
</dbReference>
<comment type="caution">
    <text evidence="11">The sequence shown here is derived from an EMBL/GenBank/DDBJ whole genome shotgun (WGS) entry which is preliminary data.</text>
</comment>
<evidence type="ECO:0000256" key="9">
    <source>
        <dbReference type="SAM" id="MobiDB-lite"/>
    </source>
</evidence>
<evidence type="ECO:0000259" key="10">
    <source>
        <dbReference type="PROSITE" id="PS50157"/>
    </source>
</evidence>
<dbReference type="GO" id="GO:0000981">
    <property type="term" value="F:DNA-binding transcription factor activity, RNA polymerase II-specific"/>
    <property type="evidence" value="ECO:0007669"/>
    <property type="project" value="TreeGrafter"/>
</dbReference>
<accession>M3IJJ5</accession>
<dbReference type="Pfam" id="PF00096">
    <property type="entry name" value="zf-C2H2"/>
    <property type="match status" value="1"/>
</dbReference>
<organism evidence="11 12">
    <name type="scientific">Candida maltosa (strain Xu316)</name>
    <name type="common">Yeast</name>
    <dbReference type="NCBI Taxonomy" id="1245528"/>
    <lineage>
        <taxon>Eukaryota</taxon>
        <taxon>Fungi</taxon>
        <taxon>Dikarya</taxon>
        <taxon>Ascomycota</taxon>
        <taxon>Saccharomycotina</taxon>
        <taxon>Pichiomycetes</taxon>
        <taxon>Debaryomycetaceae</taxon>
        <taxon>Candida/Lodderomyces clade</taxon>
        <taxon>Candida</taxon>
    </lineage>
</organism>
<dbReference type="PROSITE" id="PS50157">
    <property type="entry name" value="ZINC_FINGER_C2H2_2"/>
    <property type="match status" value="3"/>
</dbReference>
<evidence type="ECO:0000256" key="2">
    <source>
        <dbReference type="ARBA" id="ARBA00022737"/>
    </source>
</evidence>
<evidence type="ECO:0000256" key="4">
    <source>
        <dbReference type="ARBA" id="ARBA00022833"/>
    </source>
</evidence>
<evidence type="ECO:0000313" key="11">
    <source>
        <dbReference type="EMBL" id="EMG46546.1"/>
    </source>
</evidence>
<feature type="domain" description="C2H2-type" evidence="10">
    <location>
        <begin position="141"/>
        <end position="168"/>
    </location>
</feature>
<evidence type="ECO:0000256" key="6">
    <source>
        <dbReference type="ARBA" id="ARBA00038089"/>
    </source>
</evidence>
<dbReference type="FunFam" id="3.30.160.60:FF:000100">
    <property type="entry name" value="Zinc finger 45-like"/>
    <property type="match status" value="1"/>
</dbReference>
<dbReference type="SUPFAM" id="SSF57667">
    <property type="entry name" value="beta-beta-alpha zinc fingers"/>
    <property type="match status" value="1"/>
</dbReference>
<evidence type="ECO:0000256" key="5">
    <source>
        <dbReference type="ARBA" id="ARBA00023054"/>
    </source>
</evidence>
<dbReference type="InterPro" id="IPR013087">
    <property type="entry name" value="Znf_C2H2_type"/>
</dbReference>
<evidence type="ECO:0000256" key="3">
    <source>
        <dbReference type="ARBA" id="ARBA00022771"/>
    </source>
</evidence>
<dbReference type="Gene3D" id="3.30.160.60">
    <property type="entry name" value="Classic Zinc Finger"/>
    <property type="match status" value="1"/>
</dbReference>
<dbReference type="SMART" id="SM00355">
    <property type="entry name" value="ZnF_C2H2"/>
    <property type="match status" value="3"/>
</dbReference>
<keyword evidence="2" id="KW-0677">Repeat</keyword>
<dbReference type="OrthoDB" id="3437960at2759"/>
<protein>
    <recommendedName>
        <fullName evidence="7">pH-response transcription factor pacC/RIM101</fullName>
    </recommendedName>
</protein>
<evidence type="ECO:0000256" key="8">
    <source>
        <dbReference type="PROSITE-ProRule" id="PRU00042"/>
    </source>
</evidence>
<evidence type="ECO:0000256" key="7">
    <source>
        <dbReference type="ARBA" id="ARBA00039490"/>
    </source>
</evidence>
<feature type="compositionally biased region" description="Acidic residues" evidence="9">
    <location>
        <begin position="73"/>
        <end position="99"/>
    </location>
</feature>
<dbReference type="AlphaFoldDB" id="M3IJJ5"/>
<keyword evidence="5" id="KW-0175">Coiled coil</keyword>
<sequence length="319" mass="36036">MSISSKRDTIRALIRQALENSNNSQNKRSDDFTDSEIKDESEPDMSSGATILKNPDNDYNQDLDIGDRGETSSFDDEPSDNDDDYRDGVDNADDDDDDDIVVHEIKLPRRTKKFSADINNHLTSNRKPEIIASEAKINKKLTCSKCGMRFANMNDKWNHRGAHSGDQKYECDKCGKTFKSKGNLSYHIRNIHENLVLDEEDEQQLRGMVDGGGAGIEHPNTDMDALFEEKPEVELKNLRVFHCRETHCKKVFISTQKLANHMETEHPNLKTDLTGKDDTGKIKPKPAKIGKRFPCPYTGCVNVHINVNIVMPVSTNVIV</sequence>
<dbReference type="PANTHER" id="PTHR24409:SF295">
    <property type="entry name" value="AZ2-RELATED"/>
    <property type="match status" value="1"/>
</dbReference>
<keyword evidence="4" id="KW-0862">Zinc</keyword>
<dbReference type="Proteomes" id="UP000011777">
    <property type="component" value="Unassembled WGS sequence"/>
</dbReference>
<evidence type="ECO:0000313" key="12">
    <source>
        <dbReference type="Proteomes" id="UP000011777"/>
    </source>
</evidence>
<dbReference type="InterPro" id="IPR036236">
    <property type="entry name" value="Znf_C2H2_sf"/>
</dbReference>
<keyword evidence="1" id="KW-0479">Metal-binding</keyword>
<dbReference type="PROSITE" id="PS00028">
    <property type="entry name" value="ZINC_FINGER_C2H2_1"/>
    <property type="match status" value="2"/>
</dbReference>
<proteinExistence type="inferred from homology"/>
<evidence type="ECO:0000256" key="1">
    <source>
        <dbReference type="ARBA" id="ARBA00022723"/>
    </source>
</evidence>
<dbReference type="GO" id="GO:0008270">
    <property type="term" value="F:zinc ion binding"/>
    <property type="evidence" value="ECO:0007669"/>
    <property type="project" value="UniProtKB-KW"/>
</dbReference>
<keyword evidence="3 8" id="KW-0863">Zinc-finger</keyword>
<dbReference type="OMA" id="DSTICEH"/>
<dbReference type="GO" id="GO:0005634">
    <property type="term" value="C:nucleus"/>
    <property type="evidence" value="ECO:0007669"/>
    <property type="project" value="TreeGrafter"/>
</dbReference>
<comment type="similarity">
    <text evidence="6">Belongs to the pacC/RIM101 family.</text>
</comment>
<dbReference type="STRING" id="1245528.M3IJJ5"/>
<feature type="region of interest" description="Disordered" evidence="9">
    <location>
        <begin position="14"/>
        <end position="99"/>
    </location>
</feature>
<gene>
    <name evidence="11" type="ORF">G210_3213</name>
</gene>
<name>M3IJJ5_CANMX</name>
<dbReference type="HOGENOM" id="CLU_871520_0_0_1"/>
<feature type="compositionally biased region" description="Basic and acidic residues" evidence="9">
    <location>
        <begin position="27"/>
        <end position="40"/>
    </location>
</feature>
<reference evidence="11 12" key="1">
    <citation type="submission" date="2013-02" db="EMBL/GenBank/DDBJ databases">
        <title>Genome sequence of Candida maltosa Xu316, a potential industrial strain for xylitol and ethanol production.</title>
        <authorList>
            <person name="Yu J."/>
            <person name="Wang Q."/>
            <person name="Geng X."/>
            <person name="Bao W."/>
            <person name="He P."/>
            <person name="Cai J."/>
        </authorList>
    </citation>
    <scope>NUCLEOTIDE SEQUENCE [LARGE SCALE GENOMIC DNA]</scope>
    <source>
        <strain evidence="12">Xu316</strain>
    </source>
</reference>
<keyword evidence="12" id="KW-1185">Reference proteome</keyword>
<dbReference type="PANTHER" id="PTHR24409">
    <property type="entry name" value="ZINC FINGER PROTEIN 142"/>
    <property type="match status" value="1"/>
</dbReference>
<feature type="domain" description="C2H2-type" evidence="10">
    <location>
        <begin position="169"/>
        <end position="192"/>
    </location>
</feature>